<comment type="caution">
    <text evidence="1">The sequence shown here is derived from an EMBL/GenBank/DDBJ whole genome shotgun (WGS) entry which is preliminary data.</text>
</comment>
<dbReference type="RefSeq" id="WP_086422774.1">
    <property type="nucleotide sequence ID" value="NZ_NFDE01000063.1"/>
</dbReference>
<reference evidence="1 2" key="1">
    <citation type="submission" date="2016-10" db="EMBL/GenBank/DDBJ databases">
        <title>Comparative genomics of Bacillus thuringiensis reveals a path to pathogens against multiple invertebrate hosts.</title>
        <authorList>
            <person name="Zheng J."/>
            <person name="Gao Q."/>
            <person name="Liu H."/>
            <person name="Peng D."/>
            <person name="Ruan L."/>
            <person name="Sun M."/>
        </authorList>
    </citation>
    <scope>NUCLEOTIDE SEQUENCE [LARGE SCALE GENOMIC DNA]</scope>
    <source>
        <strain evidence="1">BGSC 4BK1</strain>
    </source>
</reference>
<dbReference type="Proteomes" id="UP000194945">
    <property type="component" value="Unassembled WGS sequence"/>
</dbReference>
<name>A0A242Z0D1_9BACI</name>
<dbReference type="EMBL" id="NFDE01000063">
    <property type="protein sequence ID" value="OTX84916.1"/>
    <property type="molecule type" value="Genomic_DNA"/>
</dbReference>
<gene>
    <name evidence="1" type="ORF">BK730_24390</name>
</gene>
<protein>
    <submittedName>
        <fullName evidence="1">Uncharacterized protein</fullName>
    </submittedName>
</protein>
<evidence type="ECO:0000313" key="1">
    <source>
        <dbReference type="EMBL" id="OTX84916.1"/>
    </source>
</evidence>
<proteinExistence type="predicted"/>
<accession>A0A242Z0D1</accession>
<dbReference type="AlphaFoldDB" id="A0A242Z0D1"/>
<sequence length="351" mass="40789">MLKPNQEIHKVMISTPARFVGSYMSEDTAVELSFSSKNLLFDTVENPNSRTFLVVTFRYAHDGSMIRKDLSVYGDFFCTILSLLYGKEFKNHGMLESYGIHRTPNIALAPNEYFYQPQYNYQPRKDLLIPLDLSCFKLIEPLLLENELSDGFRQMIMAAGKFYNRALSIYPTEPELAFLDLITCGEIISNFNEEQYSEDQLYDANLLANFERILTLEKGDRIVRDLKNRLFQVKRKFYYSLIELLNDNFYENTEVIQDKGKITKDTVEQNIKFSYDLRSLYVHTGLEFGERIKPIKSIQNEVVIGEINHPTKNAEKALNNTLTFTGLERIIRYALLKLIHDNGVKIDDKLD</sequence>
<evidence type="ECO:0000313" key="2">
    <source>
        <dbReference type="Proteomes" id="UP000194945"/>
    </source>
</evidence>
<organism evidence="1 2">
    <name type="scientific">Bacillus wiedmannii</name>
    <dbReference type="NCBI Taxonomy" id="1890302"/>
    <lineage>
        <taxon>Bacteria</taxon>
        <taxon>Bacillati</taxon>
        <taxon>Bacillota</taxon>
        <taxon>Bacilli</taxon>
        <taxon>Bacillales</taxon>
        <taxon>Bacillaceae</taxon>
        <taxon>Bacillus</taxon>
        <taxon>Bacillus cereus group</taxon>
    </lineage>
</organism>